<evidence type="ECO:0008006" key="4">
    <source>
        <dbReference type="Google" id="ProtNLM"/>
    </source>
</evidence>
<reference evidence="2 3" key="1">
    <citation type="submission" date="2019-08" db="EMBL/GenBank/DDBJ databases">
        <title>Archangium and Cystobacter genomes.</title>
        <authorList>
            <person name="Chen I.-C.K."/>
            <person name="Wielgoss S."/>
        </authorList>
    </citation>
    <scope>NUCLEOTIDE SEQUENCE [LARGE SCALE GENOMIC DNA]</scope>
    <source>
        <strain evidence="2 3">Cbm 6</strain>
    </source>
</reference>
<sequence>MRKTMKMSLAALASLALLPTAVTAHEVRSPHPGTVTALTYYSSGSFHGAIDVASGSGCNYWGVQTGVVGSVSWNVTIRTSTNVCYGNGSGNQNEVKHIWANGYTFRIWHFNKTANSYDRTCDRCQVGDEGGTGNVTGPHSHIQYDLNGSNDTSWYANYTTKGEYVDRSETLGYLD</sequence>
<evidence type="ECO:0000256" key="1">
    <source>
        <dbReference type="SAM" id="SignalP"/>
    </source>
</evidence>
<feature type="signal peptide" evidence="1">
    <location>
        <begin position="1"/>
        <end position="24"/>
    </location>
</feature>
<name>A0ABY9X8R2_9BACT</name>
<dbReference type="InterPro" id="IPR011055">
    <property type="entry name" value="Dup_hybrid_motif"/>
</dbReference>
<protein>
    <recommendedName>
        <fullName evidence="4">Peptidase M23 domain-containing protein</fullName>
    </recommendedName>
</protein>
<keyword evidence="3" id="KW-1185">Reference proteome</keyword>
<evidence type="ECO:0000313" key="2">
    <source>
        <dbReference type="EMBL" id="WNG51778.1"/>
    </source>
</evidence>
<evidence type="ECO:0000313" key="3">
    <source>
        <dbReference type="Proteomes" id="UP001611383"/>
    </source>
</evidence>
<dbReference type="RefSeq" id="WP_395812068.1">
    <property type="nucleotide sequence ID" value="NZ_CP043494.1"/>
</dbReference>
<accession>A0ABY9X8R2</accession>
<dbReference type="Gene3D" id="2.70.70.10">
    <property type="entry name" value="Glucose Permease (Domain IIA)"/>
    <property type="match status" value="1"/>
</dbReference>
<gene>
    <name evidence="2" type="ORF">F0U60_52475</name>
</gene>
<feature type="chain" id="PRO_5045780678" description="Peptidase M23 domain-containing protein" evidence="1">
    <location>
        <begin position="25"/>
        <end position="175"/>
    </location>
</feature>
<proteinExistence type="predicted"/>
<dbReference type="EMBL" id="CP043494">
    <property type="protein sequence ID" value="WNG51778.1"/>
    <property type="molecule type" value="Genomic_DNA"/>
</dbReference>
<keyword evidence="1" id="KW-0732">Signal</keyword>
<dbReference type="Proteomes" id="UP001611383">
    <property type="component" value="Chromosome"/>
</dbReference>
<organism evidence="2 3">
    <name type="scientific">Archangium minus</name>
    <dbReference type="NCBI Taxonomy" id="83450"/>
    <lineage>
        <taxon>Bacteria</taxon>
        <taxon>Pseudomonadati</taxon>
        <taxon>Myxococcota</taxon>
        <taxon>Myxococcia</taxon>
        <taxon>Myxococcales</taxon>
        <taxon>Cystobacterineae</taxon>
        <taxon>Archangiaceae</taxon>
        <taxon>Archangium</taxon>
    </lineage>
</organism>